<dbReference type="InterPro" id="IPR036390">
    <property type="entry name" value="WH_DNA-bd_sf"/>
</dbReference>
<proteinExistence type="predicted"/>
<evidence type="ECO:0000313" key="3">
    <source>
        <dbReference type="Proteomes" id="UP000377595"/>
    </source>
</evidence>
<dbReference type="SUPFAM" id="SSF46785">
    <property type="entry name" value="Winged helix' DNA-binding domain"/>
    <property type="match status" value="1"/>
</dbReference>
<dbReference type="Pfam" id="PF03551">
    <property type="entry name" value="PadR"/>
    <property type="match status" value="1"/>
</dbReference>
<dbReference type="Proteomes" id="UP000377595">
    <property type="component" value="Unassembled WGS sequence"/>
</dbReference>
<dbReference type="InterPro" id="IPR005149">
    <property type="entry name" value="Tscrpt_reg_PadR_N"/>
</dbReference>
<feature type="domain" description="Transcription regulator PadR N-terminal" evidence="1">
    <location>
        <begin position="11"/>
        <end position="81"/>
    </location>
</feature>
<organism evidence="2 3">
    <name type="scientific">Acrocarpospora pleiomorpha</name>
    <dbReference type="NCBI Taxonomy" id="90975"/>
    <lineage>
        <taxon>Bacteria</taxon>
        <taxon>Bacillati</taxon>
        <taxon>Actinomycetota</taxon>
        <taxon>Actinomycetes</taxon>
        <taxon>Streptosporangiales</taxon>
        <taxon>Streptosporangiaceae</taxon>
        <taxon>Acrocarpospora</taxon>
    </lineage>
</organism>
<gene>
    <name evidence="2" type="ORF">Aple_071450</name>
</gene>
<dbReference type="AlphaFoldDB" id="A0A5M3XTP6"/>
<sequence length="184" mass="21591">MALKHAIMTHLMRGLPRNGYELVQYFAMDYERLWKASATQVYAELSRMAESGLLELVENRASSRSHGDYILTDAGRQELERWLLHTEADHGVRDDSLLKLIAIGALDDEQAQILIGNEQAYYRRRALALEKRLAEWPEEHEGRIWRGRRAIFHLWLVQARQTLEWLEKLETCLKNPDMPMDEIF</sequence>
<name>A0A5M3XTP6_9ACTN</name>
<reference evidence="2 3" key="1">
    <citation type="submission" date="2019-10" db="EMBL/GenBank/DDBJ databases">
        <title>Whole genome shotgun sequence of Acrocarpospora pleiomorpha NBRC 16267.</title>
        <authorList>
            <person name="Ichikawa N."/>
            <person name="Kimura A."/>
            <person name="Kitahashi Y."/>
            <person name="Komaki H."/>
            <person name="Oguchi A."/>
        </authorList>
    </citation>
    <scope>NUCLEOTIDE SEQUENCE [LARGE SCALE GENOMIC DNA]</scope>
    <source>
        <strain evidence="2 3">NBRC 16267</strain>
    </source>
</reference>
<dbReference type="PANTHER" id="PTHR43252">
    <property type="entry name" value="TRANSCRIPTIONAL REGULATOR YQJI"/>
    <property type="match status" value="1"/>
</dbReference>
<evidence type="ECO:0000259" key="1">
    <source>
        <dbReference type="Pfam" id="PF03551"/>
    </source>
</evidence>
<keyword evidence="3" id="KW-1185">Reference proteome</keyword>
<protein>
    <recommendedName>
        <fullName evidence="1">Transcription regulator PadR N-terminal domain-containing protein</fullName>
    </recommendedName>
</protein>
<dbReference type="InterPro" id="IPR036388">
    <property type="entry name" value="WH-like_DNA-bd_sf"/>
</dbReference>
<dbReference type="Gene3D" id="1.10.10.10">
    <property type="entry name" value="Winged helix-like DNA-binding domain superfamily/Winged helix DNA-binding domain"/>
    <property type="match status" value="1"/>
</dbReference>
<dbReference type="PANTHER" id="PTHR43252:SF2">
    <property type="entry name" value="TRANSCRIPTION REGULATOR, PADR-LIKE FAMILY"/>
    <property type="match status" value="1"/>
</dbReference>
<dbReference type="EMBL" id="BLAF01000049">
    <property type="protein sequence ID" value="GES24246.1"/>
    <property type="molecule type" value="Genomic_DNA"/>
</dbReference>
<dbReference type="OrthoDB" id="3186544at2"/>
<evidence type="ECO:0000313" key="2">
    <source>
        <dbReference type="EMBL" id="GES24246.1"/>
    </source>
</evidence>
<comment type="caution">
    <text evidence="2">The sequence shown here is derived from an EMBL/GenBank/DDBJ whole genome shotgun (WGS) entry which is preliminary data.</text>
</comment>
<accession>A0A5M3XTP6</accession>